<comment type="function">
    <text evidence="10">Catalyzes the synthesis of carnosine and homocarnosine. Carnosine is synthesized more efficiently than homocarnosine.</text>
</comment>
<dbReference type="STRING" id="55544.A0A4D9DXS4"/>
<keyword evidence="6" id="KW-0460">Magnesium</keyword>
<evidence type="ECO:0000256" key="3">
    <source>
        <dbReference type="ARBA" id="ARBA00022723"/>
    </source>
</evidence>
<reference evidence="16 17" key="2">
    <citation type="submission" date="2019-04" db="EMBL/GenBank/DDBJ databases">
        <title>The genome sequence of big-headed turtle.</title>
        <authorList>
            <person name="Gong S."/>
        </authorList>
    </citation>
    <scope>NUCLEOTIDE SEQUENCE [LARGE SCALE GENOMIC DNA]</scope>
    <source>
        <strain evidence="16">DO16091913</strain>
        <tissue evidence="16">Muscle</tissue>
    </source>
</reference>
<dbReference type="OrthoDB" id="434648at2759"/>
<organism evidence="16 17">
    <name type="scientific">Platysternon megacephalum</name>
    <name type="common">big-headed turtle</name>
    <dbReference type="NCBI Taxonomy" id="55544"/>
    <lineage>
        <taxon>Eukaryota</taxon>
        <taxon>Metazoa</taxon>
        <taxon>Chordata</taxon>
        <taxon>Craniata</taxon>
        <taxon>Vertebrata</taxon>
        <taxon>Euteleostomi</taxon>
        <taxon>Archelosauria</taxon>
        <taxon>Testudinata</taxon>
        <taxon>Testudines</taxon>
        <taxon>Cryptodira</taxon>
        <taxon>Durocryptodira</taxon>
        <taxon>Testudinoidea</taxon>
        <taxon>Platysternidae</taxon>
        <taxon>Platysternon</taxon>
    </lineage>
</organism>
<dbReference type="PANTHER" id="PTHR48066:SF1">
    <property type="entry name" value="CARNOSINE SYNTHASE 1"/>
    <property type="match status" value="1"/>
</dbReference>
<protein>
    <recommendedName>
        <fullName evidence="12">Carnosine synthase 1</fullName>
        <ecNumber evidence="11">6.3.2.11</ecNumber>
    </recommendedName>
    <alternativeName>
        <fullName evidence="13">ATP-grasp domain-containing protein 1</fullName>
    </alternativeName>
</protein>
<accession>A0A4D9DXS4</accession>
<dbReference type="InterPro" id="IPR031046">
    <property type="entry name" value="CARNS1"/>
</dbReference>
<evidence type="ECO:0000256" key="6">
    <source>
        <dbReference type="ARBA" id="ARBA00022842"/>
    </source>
</evidence>
<dbReference type="GO" id="GO:0046872">
    <property type="term" value="F:metal ion binding"/>
    <property type="evidence" value="ECO:0007669"/>
    <property type="project" value="UniProtKB-KW"/>
</dbReference>
<evidence type="ECO:0000256" key="9">
    <source>
        <dbReference type="ARBA" id="ARBA00051430"/>
    </source>
</evidence>
<comment type="caution">
    <text evidence="16">The sequence shown here is derived from an EMBL/GenBank/DDBJ whole genome shotgun (WGS) entry which is preliminary data.</text>
</comment>
<dbReference type="InterPro" id="IPR041472">
    <property type="entry name" value="BL00235/CARNS1_N"/>
</dbReference>
<keyword evidence="4 14" id="KW-0547">Nucleotide-binding</keyword>
<dbReference type="GO" id="GO:0035499">
    <property type="term" value="P:carnosine biosynthetic process"/>
    <property type="evidence" value="ECO:0007669"/>
    <property type="project" value="InterPro"/>
</dbReference>
<evidence type="ECO:0000313" key="16">
    <source>
        <dbReference type="EMBL" id="TFJ99573.1"/>
    </source>
</evidence>
<dbReference type="Pfam" id="PF15632">
    <property type="entry name" value="ATPgrasp_Ter"/>
    <property type="match status" value="1"/>
</dbReference>
<keyword evidence="5 14" id="KW-0067">ATP-binding</keyword>
<comment type="catalytic activity">
    <reaction evidence="9">
        <text>4-aminobutanoate + L-histidine + ATP = L-homocarnosine + ADP + phosphate + H(+)</text>
        <dbReference type="Rhea" id="RHEA:59568"/>
        <dbReference type="ChEBI" id="CHEBI:15378"/>
        <dbReference type="ChEBI" id="CHEBI:30616"/>
        <dbReference type="ChEBI" id="CHEBI:43474"/>
        <dbReference type="ChEBI" id="CHEBI:57595"/>
        <dbReference type="ChEBI" id="CHEBI:59888"/>
        <dbReference type="ChEBI" id="CHEBI:143075"/>
        <dbReference type="ChEBI" id="CHEBI:456216"/>
    </reaction>
    <physiologicalReaction direction="left-to-right" evidence="9">
        <dbReference type="Rhea" id="RHEA:59569"/>
    </physiologicalReaction>
</comment>
<reference evidence="16 17" key="1">
    <citation type="submission" date="2019-04" db="EMBL/GenBank/DDBJ databases">
        <title>Draft genome of the big-headed turtle Platysternon megacephalum.</title>
        <authorList>
            <person name="Gong S."/>
        </authorList>
    </citation>
    <scope>NUCLEOTIDE SEQUENCE [LARGE SCALE GENOMIC DNA]</scope>
    <source>
        <strain evidence="16">DO16091913</strain>
        <tissue evidence="16">Muscle</tissue>
    </source>
</reference>
<sequence>MPQLGCYIKPACLNPWTSPAASFLPPARRHRSGATAARGFFAGRMLSLDQINADQPLILKELDWAEQEPLPSLSPPCPSWRQDVSLDCKFSPEDTQAHAWTTYYYDLLQCTLQQEGLPETVDRTKEPRTGFSSGDVTICILGSPTSYLSVLLEGSSQCPGNMLLCLSPSWLAKVPSEQHPGESSLLVSKAVSFELGGRTCLDEFSPPRRVTYFMGSFGPCKEHGQSAGELARDLDCPTGGSGELARLLEDKLLTRQLLDQRAQVGVPPTLAFTFKRLRPLRDVTTERSVRMVELSGKEGQENLIQEEIEAFLQGSVMEPYSQVVVKPSGWRWSGAHAVTFHAKVEQAAVLQAVLALLETLEEEESALLEAFIPTARLTQPESPNSTSPSSTSPRPDLAIRICTVVCRSWGDQPLLSQVVCGVGRADKPLQHQAMVPQSLESGLRQQGMTDEAQLAAIRAQVKHKAEAAMTAFLEMEAGLSVEQRGGRRAQTDVIGVDFLLTSSEQVLQLMALEMNSQLCLETCVLFESMGQAVGVPAGESSRPLVETMLRRTQCHLMEGKHVLVIGAGGVSKKFVWEAARAYGLKIHLVESDPNHFASQLVQTFIHYDTTEHKRDEEHAQRLVGLVRERGLHLDGCLSYWDDCMVLTALVCEQLGLRCSPVAAMRVAKQKSRTHQHLLRRRKEAPLGWASEALYAVPCCHLESHADVERAARHLSFPGVMKLEYGAGAVGVKLVEDVQQCHLHFEKISRDLREDTDHPGIGLGWGNAMLLMEYVSGTEHDVDIVIYDGRMLAAFVSDNGPTRVPHFTETAASMPTCLAPDREAQLVRAAYQCCLGCGLTNGVFNVELKLTASGPKLIEINPRMGGFYLRDWIQEIYGVDIMLTSVMVACGVPPLLPAHAQPRTHLVGVMCVVSQHLKALKSTASVETLQALHERGIIRLNLLEDELVAREYEEPYCNVACASPSRREACLKVLGVCQVLGIDSPHYPVTHFLSHFK</sequence>
<dbReference type="Pfam" id="PF18130">
    <property type="entry name" value="ATPgrasp_N"/>
    <property type="match status" value="1"/>
</dbReference>
<keyword evidence="7" id="KW-0464">Manganese</keyword>
<keyword evidence="2" id="KW-0436">Ligase</keyword>
<dbReference type="EC" id="6.3.2.11" evidence="11"/>
<proteinExistence type="predicted"/>
<dbReference type="Gene3D" id="3.30.470.20">
    <property type="entry name" value="ATP-grasp fold, B domain"/>
    <property type="match status" value="1"/>
</dbReference>
<evidence type="ECO:0000256" key="11">
    <source>
        <dbReference type="ARBA" id="ARBA00066630"/>
    </source>
</evidence>
<evidence type="ECO:0000256" key="13">
    <source>
        <dbReference type="ARBA" id="ARBA00083567"/>
    </source>
</evidence>
<dbReference type="AlphaFoldDB" id="A0A4D9DXS4"/>
<dbReference type="Gene3D" id="3.40.50.20">
    <property type="match status" value="1"/>
</dbReference>
<keyword evidence="3" id="KW-0479">Metal-binding</keyword>
<evidence type="ECO:0000256" key="4">
    <source>
        <dbReference type="ARBA" id="ARBA00022741"/>
    </source>
</evidence>
<dbReference type="PROSITE" id="PS50975">
    <property type="entry name" value="ATP_GRASP"/>
    <property type="match status" value="1"/>
</dbReference>
<comment type="catalytic activity">
    <reaction evidence="8">
        <text>beta-alanine + L-histidine + ATP = carnosine + ADP + phosphate + H(+)</text>
        <dbReference type="Rhea" id="RHEA:19297"/>
        <dbReference type="ChEBI" id="CHEBI:15378"/>
        <dbReference type="ChEBI" id="CHEBI:30616"/>
        <dbReference type="ChEBI" id="CHEBI:43474"/>
        <dbReference type="ChEBI" id="CHEBI:57485"/>
        <dbReference type="ChEBI" id="CHEBI:57595"/>
        <dbReference type="ChEBI" id="CHEBI:57966"/>
        <dbReference type="ChEBI" id="CHEBI:456216"/>
        <dbReference type="EC" id="6.3.2.11"/>
    </reaction>
    <physiologicalReaction direction="left-to-right" evidence="8">
        <dbReference type="Rhea" id="RHEA:19298"/>
    </physiologicalReaction>
</comment>
<dbReference type="FunFam" id="3.40.50.20:FF:000018">
    <property type="entry name" value="Carnosine synthase 1"/>
    <property type="match status" value="1"/>
</dbReference>
<evidence type="ECO:0000259" key="15">
    <source>
        <dbReference type="PROSITE" id="PS50975"/>
    </source>
</evidence>
<gene>
    <name evidence="16" type="ORF">DR999_PMT18356</name>
</gene>
<dbReference type="GO" id="GO:0102102">
    <property type="term" value="F:homocarnosine synthase activity"/>
    <property type="evidence" value="ECO:0007669"/>
    <property type="project" value="TreeGrafter"/>
</dbReference>
<dbReference type="GO" id="GO:0016887">
    <property type="term" value="F:ATP hydrolysis activity"/>
    <property type="evidence" value="ECO:0007669"/>
    <property type="project" value="InterPro"/>
</dbReference>
<evidence type="ECO:0000256" key="12">
    <source>
        <dbReference type="ARBA" id="ARBA00073575"/>
    </source>
</evidence>
<evidence type="ECO:0000256" key="2">
    <source>
        <dbReference type="ARBA" id="ARBA00022598"/>
    </source>
</evidence>
<dbReference type="GO" id="GO:0005524">
    <property type="term" value="F:ATP binding"/>
    <property type="evidence" value="ECO:0007669"/>
    <property type="project" value="UniProtKB-UniRule"/>
</dbReference>
<dbReference type="InterPro" id="IPR011761">
    <property type="entry name" value="ATP-grasp"/>
</dbReference>
<evidence type="ECO:0000256" key="14">
    <source>
        <dbReference type="PROSITE-ProRule" id="PRU00409"/>
    </source>
</evidence>
<evidence type="ECO:0000313" key="17">
    <source>
        <dbReference type="Proteomes" id="UP000297703"/>
    </source>
</evidence>
<evidence type="ECO:0000256" key="10">
    <source>
        <dbReference type="ARBA" id="ARBA00053058"/>
    </source>
</evidence>
<dbReference type="Proteomes" id="UP000297703">
    <property type="component" value="Unassembled WGS sequence"/>
</dbReference>
<dbReference type="SUPFAM" id="SSF56059">
    <property type="entry name" value="Glutathione synthetase ATP-binding domain-like"/>
    <property type="match status" value="1"/>
</dbReference>
<dbReference type="PANTHER" id="PTHR48066">
    <property type="entry name" value="CARNOSINE SYNTHASE 1"/>
    <property type="match status" value="1"/>
</dbReference>
<evidence type="ECO:0000256" key="5">
    <source>
        <dbReference type="ARBA" id="ARBA00022840"/>
    </source>
</evidence>
<dbReference type="FunFam" id="3.30.470.20:FF:000040">
    <property type="entry name" value="Carnosine synthase 1"/>
    <property type="match status" value="1"/>
</dbReference>
<evidence type="ECO:0000256" key="7">
    <source>
        <dbReference type="ARBA" id="ARBA00023211"/>
    </source>
</evidence>
<evidence type="ECO:0000256" key="1">
    <source>
        <dbReference type="ARBA" id="ARBA00011881"/>
    </source>
</evidence>
<dbReference type="EMBL" id="QXTE01000319">
    <property type="protein sequence ID" value="TFJ99573.1"/>
    <property type="molecule type" value="Genomic_DNA"/>
</dbReference>
<feature type="domain" description="ATP-grasp" evidence="15">
    <location>
        <begin position="685"/>
        <end position="889"/>
    </location>
</feature>
<comment type="subunit">
    <text evidence="1">Homotetramer.</text>
</comment>
<evidence type="ECO:0000256" key="8">
    <source>
        <dbReference type="ARBA" id="ARBA00050630"/>
    </source>
</evidence>
<dbReference type="GO" id="GO:0047730">
    <property type="term" value="F:carnosine synthase activity"/>
    <property type="evidence" value="ECO:0007669"/>
    <property type="project" value="UniProtKB-EC"/>
</dbReference>
<name>A0A4D9DXS4_9SAUR</name>
<keyword evidence="17" id="KW-1185">Reference proteome</keyword>